<name>D2DW50_PYGGR</name>
<feature type="chain" id="PRO_5003030032" evidence="2">
    <location>
        <begin position="22"/>
        <end position="133"/>
    </location>
</feature>
<gene>
    <name evidence="3" type="primary">ND6</name>
</gene>
<geneLocation type="mitochondrion" evidence="3"/>
<keyword evidence="1" id="KW-1133">Transmembrane helix</keyword>
<keyword evidence="1" id="KW-0812">Transmembrane</keyword>
<organism evidence="3">
    <name type="scientific">Pyganodon grandis</name>
    <name type="common">Giant floater mussel</name>
    <dbReference type="NCBI Taxonomy" id="96932"/>
    <lineage>
        <taxon>Eukaryota</taxon>
        <taxon>Metazoa</taxon>
        <taxon>Spiralia</taxon>
        <taxon>Lophotrochozoa</taxon>
        <taxon>Mollusca</taxon>
        <taxon>Bivalvia</taxon>
        <taxon>Autobranchia</taxon>
        <taxon>Heteroconchia</taxon>
        <taxon>Palaeoheterodonta</taxon>
        <taxon>Unionida</taxon>
        <taxon>Unionoidea</taxon>
        <taxon>Unionidae</taxon>
        <taxon>Anodontinae</taxon>
        <taxon>Pyganodon</taxon>
    </lineage>
</organism>
<evidence type="ECO:0000256" key="1">
    <source>
        <dbReference type="SAM" id="Phobius"/>
    </source>
</evidence>
<keyword evidence="1" id="KW-0472">Membrane</keyword>
<evidence type="ECO:0000256" key="2">
    <source>
        <dbReference type="SAM" id="SignalP"/>
    </source>
</evidence>
<keyword evidence="2" id="KW-0732">Signal</keyword>
<feature type="signal peptide" evidence="2">
    <location>
        <begin position="1"/>
        <end position="21"/>
    </location>
</feature>
<keyword evidence="3" id="KW-0496">Mitochondrion</keyword>
<evidence type="ECO:0000313" key="3">
    <source>
        <dbReference type="EMBL" id="ACQ91081.1"/>
    </source>
</evidence>
<accession>D2DW50</accession>
<feature type="transmembrane region" description="Helical" evidence="1">
    <location>
        <begin position="47"/>
        <end position="68"/>
    </location>
</feature>
<feature type="transmembrane region" description="Helical" evidence="1">
    <location>
        <begin position="80"/>
        <end position="102"/>
    </location>
</feature>
<dbReference type="EMBL" id="FJ809755">
    <property type="protein sequence ID" value="ACQ91081.1"/>
    <property type="molecule type" value="Genomic_DNA"/>
</dbReference>
<proteinExistence type="predicted"/>
<reference evidence="3" key="1">
    <citation type="journal article" date="2009" name="Genetics">
        <title>Comparative mitochondrial genomics of freshwater mussels (Bivalvia: Unionoida) with doubly uniparental inheritance of mtDNA: gender-specific open reading frames and putative origins of replication.</title>
        <authorList>
            <person name="Breton S."/>
            <person name="Beaupre H.D."/>
            <person name="Stewart D.T."/>
            <person name="Piontkivska H."/>
            <person name="Karmakar M."/>
            <person name="Bogan A.E."/>
            <person name="Blier P.U."/>
            <person name="Hoeh W.R."/>
        </authorList>
    </citation>
    <scope>NUCLEOTIDE SEQUENCE</scope>
</reference>
<protein>
    <submittedName>
        <fullName evidence="3">NADH dehydrogenase subunit 6</fullName>
    </submittedName>
</protein>
<dbReference type="AlphaFoldDB" id="D2DW50"/>
<sequence>MTLTLFMCSMIFLLLNTMTSSHPLTLSLKVLFLAFATCLAISFNTTWYAYMIFMVILGGVLVMFTYISSLSPNGIFKLDFNLPTLLSQAMITLLVSHNFILFTPKTFNTQKLSSFPEDFITFFSLTENALLSW</sequence>